<dbReference type="AlphaFoldDB" id="X6MNB2"/>
<name>X6MNB2_RETFI</name>
<organism evidence="1 2">
    <name type="scientific">Reticulomyxa filosa</name>
    <dbReference type="NCBI Taxonomy" id="46433"/>
    <lineage>
        <taxon>Eukaryota</taxon>
        <taxon>Sar</taxon>
        <taxon>Rhizaria</taxon>
        <taxon>Retaria</taxon>
        <taxon>Foraminifera</taxon>
        <taxon>Monothalamids</taxon>
        <taxon>Reticulomyxidae</taxon>
        <taxon>Reticulomyxa</taxon>
    </lineage>
</organism>
<dbReference type="EMBL" id="ASPP01019209">
    <property type="protein sequence ID" value="ETO15344.1"/>
    <property type="molecule type" value="Genomic_DNA"/>
</dbReference>
<accession>X6MNB2</accession>
<reference evidence="1 2" key="1">
    <citation type="journal article" date="2013" name="Curr. Biol.">
        <title>The Genome of the Foraminiferan Reticulomyxa filosa.</title>
        <authorList>
            <person name="Glockner G."/>
            <person name="Hulsmann N."/>
            <person name="Schleicher M."/>
            <person name="Noegel A.A."/>
            <person name="Eichinger L."/>
            <person name="Gallinger C."/>
            <person name="Pawlowski J."/>
            <person name="Sierra R."/>
            <person name="Euteneuer U."/>
            <person name="Pillet L."/>
            <person name="Moustafa A."/>
            <person name="Platzer M."/>
            <person name="Groth M."/>
            <person name="Szafranski K."/>
            <person name="Schliwa M."/>
        </authorList>
    </citation>
    <scope>NUCLEOTIDE SEQUENCE [LARGE SCALE GENOMIC DNA]</scope>
</reference>
<gene>
    <name evidence="1" type="ORF">RFI_22020</name>
</gene>
<feature type="non-terminal residue" evidence="1">
    <location>
        <position position="1"/>
    </location>
</feature>
<keyword evidence="2" id="KW-1185">Reference proteome</keyword>
<proteinExistence type="predicted"/>
<evidence type="ECO:0000313" key="2">
    <source>
        <dbReference type="Proteomes" id="UP000023152"/>
    </source>
</evidence>
<protein>
    <submittedName>
        <fullName evidence="1">Uncharacterized protein</fullName>
    </submittedName>
</protein>
<sequence length="185" mass="21307">KNIQSINFHKCQILIDVMHKILFNIANQKVVKILKTRTSLKKKRGNGGVCIAKRLTNGYLALNDEFSVIKRPAFSLEKVLARSTWQGPSKNQHSGKHNIYKQLRQAKPPINTNLGISINLDNISIINVYINNNWIETMNKEPVQLSDKILKQRLDITVLPFGKYCYENDFDCSTIYNHASLYIQY</sequence>
<dbReference type="Proteomes" id="UP000023152">
    <property type="component" value="Unassembled WGS sequence"/>
</dbReference>
<comment type="caution">
    <text evidence="1">The sequence shown here is derived from an EMBL/GenBank/DDBJ whole genome shotgun (WGS) entry which is preliminary data.</text>
</comment>
<evidence type="ECO:0000313" key="1">
    <source>
        <dbReference type="EMBL" id="ETO15344.1"/>
    </source>
</evidence>